<dbReference type="InterPro" id="IPR027417">
    <property type="entry name" value="P-loop_NTPase"/>
</dbReference>
<keyword evidence="2" id="KW-1185">Reference proteome</keyword>
<dbReference type="Pfam" id="PF13177">
    <property type="entry name" value="DNA_pol3_delta2"/>
    <property type="match status" value="1"/>
</dbReference>
<accession>E1X1Z2</accession>
<dbReference type="PATRIC" id="fig|862908.3.peg.1736"/>
<evidence type="ECO:0000313" key="2">
    <source>
        <dbReference type="Proteomes" id="UP000008963"/>
    </source>
</evidence>
<dbReference type="HOGENOM" id="CLU_1025900_0_0_7"/>
<dbReference type="KEGG" id="bmx:BMS_1831"/>
<dbReference type="SUPFAM" id="SSF52540">
    <property type="entry name" value="P-loop containing nucleoside triphosphate hydrolases"/>
    <property type="match status" value="1"/>
</dbReference>
<dbReference type="AlphaFoldDB" id="E1X1Z2"/>
<name>E1X1Z2_HALMS</name>
<protein>
    <submittedName>
        <fullName evidence="1">DNA polymerase-related protein</fullName>
    </submittedName>
</protein>
<reference evidence="2" key="1">
    <citation type="journal article" date="2013" name="ISME J.">
        <title>A small predatory core genome in the divergent marine Bacteriovorax marinus SJ and the terrestrial Bdellovibrio bacteriovorus.</title>
        <authorList>
            <person name="Crossman L.C."/>
            <person name="Chen H."/>
            <person name="Cerdeno-Tarraga A.M."/>
            <person name="Brooks K."/>
            <person name="Quail M.A."/>
            <person name="Pineiro S.A."/>
            <person name="Hobley L."/>
            <person name="Sockett R.E."/>
            <person name="Bentley S.D."/>
            <person name="Parkhill J."/>
            <person name="Williams H.N."/>
            <person name="Stine O.C."/>
        </authorList>
    </citation>
    <scope>NUCLEOTIDE SEQUENCE [LARGE SCALE GENOMIC DNA]</scope>
    <source>
        <strain evidence="2">ATCC BAA-682 / DSM 15412 / SJ</strain>
    </source>
</reference>
<dbReference type="OrthoDB" id="5291447at2"/>
<dbReference type="Gene3D" id="3.40.50.300">
    <property type="entry name" value="P-loop containing nucleotide triphosphate hydrolases"/>
    <property type="match status" value="1"/>
</dbReference>
<organism evidence="1 2">
    <name type="scientific">Halobacteriovorax marinus (strain ATCC BAA-682 / DSM 15412 / SJ)</name>
    <name type="common">Bacteriovorax marinus</name>
    <dbReference type="NCBI Taxonomy" id="862908"/>
    <lineage>
        <taxon>Bacteria</taxon>
        <taxon>Pseudomonadati</taxon>
        <taxon>Bdellovibrionota</taxon>
        <taxon>Bacteriovoracia</taxon>
        <taxon>Bacteriovoracales</taxon>
        <taxon>Halobacteriovoraceae</taxon>
        <taxon>Halobacteriovorax</taxon>
    </lineage>
</organism>
<dbReference type="STRING" id="862908.BMS_1831"/>
<evidence type="ECO:0000313" key="1">
    <source>
        <dbReference type="EMBL" id="CBW26652.1"/>
    </source>
</evidence>
<dbReference type="EMBL" id="FQ312005">
    <property type="protein sequence ID" value="CBW26652.1"/>
    <property type="molecule type" value="Genomic_DNA"/>
</dbReference>
<sequence>MNNSKILDKLIDLWAKDKLAHFYIVQPSPTQENPREFTRKWIQNFLAQTIASEKETSLENAKSKLELGLSDILQISKEDEFENYSVSDEQFSEFNKFQNYRPLELKQRFITIDDAHSITTILSNKLLKTLEEPAANTTIFLLDPFRKNILPTISSRAIYLRLPSAQSAQSIASSKNLSEFLGGLELKEDIIEAVKLIERDRSNIMPLFDTLKGKKSLELEFVEGLTQYVNQREFDYSTLHRFSQALKWYEKAQVFNNYSPEKLSGLMLSII</sequence>
<dbReference type="RefSeq" id="WP_014244433.1">
    <property type="nucleotide sequence ID" value="NC_016620.1"/>
</dbReference>
<gene>
    <name evidence="1" type="ordered locus">BMS_1831</name>
</gene>
<dbReference type="Proteomes" id="UP000008963">
    <property type="component" value="Chromosome"/>
</dbReference>
<dbReference type="eggNOG" id="COG0470">
    <property type="taxonomic scope" value="Bacteria"/>
</dbReference>
<proteinExistence type="predicted"/>